<evidence type="ECO:0000313" key="1">
    <source>
        <dbReference type="EMBL" id="CRH06072.1"/>
    </source>
</evidence>
<gene>
    <name evidence="1" type="ORF">MAGMO_1897</name>
</gene>
<sequence>MGTIEEVLERAAAPTVEFWDDELEIGLQHILPELESEQSMVAWVDKLTGRQLAMLCRCTHTITRDTLPDRREALKALGDALSPYRLVDLFAYRKSKAAITDYAMATLDQHTLRDCQINDTTYDTKSLLFALFSHAPHGLKDVFLLDKLQKSGFACMRLSGPTDRKHDMSFEAFMEPERICEILAAYDLKKDDQRSCDYKGMLVEDGRPMLFIRRAEKPSKIVQKVGIVHGFHPEWIILDFEANARGVRISSSSPAVPLEITNRIATAYFRQGCRYENLRLGDDESQIKRFFEQLVRGTPYGLSLVELQLYASPFKGEGKLRLRDEKSISRPVAHLQQVFGNIFTPFDNIDYIQVLYQGKRVRMQFDSILGCDDMFTVRYSDQPLSIRERVAFEKLLSSRFGFHMVSIEKKHRS</sequence>
<dbReference type="AlphaFoldDB" id="A0A1S7LGI7"/>
<dbReference type="EMBL" id="LO017727">
    <property type="protein sequence ID" value="CRH06072.1"/>
    <property type="molecule type" value="Genomic_DNA"/>
</dbReference>
<reference evidence="1" key="1">
    <citation type="submission" date="2015-04" db="EMBL/GenBank/DDBJ databases">
        <authorList>
            <person name="Syromyatnikov M.Y."/>
            <person name="Popov V.N."/>
        </authorList>
    </citation>
    <scope>NUCLEOTIDE SEQUENCE</scope>
    <source>
        <strain evidence="1">MO-1</strain>
    </source>
</reference>
<name>A0A1S7LGI7_MAGMO</name>
<protein>
    <submittedName>
        <fullName evidence="1">Uncharacterized protein</fullName>
    </submittedName>
</protein>
<proteinExistence type="predicted"/>
<accession>A0A1S7LGI7</accession>
<organism evidence="1">
    <name type="scientific">Magnetococcus massalia (strain MO-1)</name>
    <dbReference type="NCBI Taxonomy" id="451514"/>
    <lineage>
        <taxon>Bacteria</taxon>
        <taxon>Pseudomonadati</taxon>
        <taxon>Pseudomonadota</taxon>
        <taxon>Magnetococcia</taxon>
        <taxon>Magnetococcales</taxon>
        <taxon>Magnetococcaceae</taxon>
        <taxon>Magnetococcus</taxon>
    </lineage>
</organism>